<proteinExistence type="predicted"/>
<keyword evidence="3" id="KW-1185">Reference proteome</keyword>
<dbReference type="OrthoDB" id="294853at2759"/>
<feature type="domain" description="Mon2 C-terminal" evidence="1">
    <location>
        <begin position="4"/>
        <end position="305"/>
    </location>
</feature>
<organism evidence="2 3">
    <name type="scientific">Leptotrombidium deliense</name>
    <dbReference type="NCBI Taxonomy" id="299467"/>
    <lineage>
        <taxon>Eukaryota</taxon>
        <taxon>Metazoa</taxon>
        <taxon>Ecdysozoa</taxon>
        <taxon>Arthropoda</taxon>
        <taxon>Chelicerata</taxon>
        <taxon>Arachnida</taxon>
        <taxon>Acari</taxon>
        <taxon>Acariformes</taxon>
        <taxon>Trombidiformes</taxon>
        <taxon>Prostigmata</taxon>
        <taxon>Anystina</taxon>
        <taxon>Parasitengona</taxon>
        <taxon>Trombiculoidea</taxon>
        <taxon>Trombiculidae</taxon>
        <taxon>Leptotrombidium</taxon>
    </lineage>
</organism>
<dbReference type="VEuPathDB" id="VectorBase:LDEU002408"/>
<dbReference type="EMBL" id="NCKV01000827">
    <property type="protein sequence ID" value="RWS29632.1"/>
    <property type="molecule type" value="Genomic_DNA"/>
</dbReference>
<sequence length="318" mass="35398">CSFFFQTLKVLLCAKYACPQQSTWKLAVNVLLNVLQIGLPVARLHGKILIDTDLSNQLLFIRVAADFIGIWADLANCLEGFLFPSTKLSPNASLEDQQLDESLDVKVVEVIRDSILPYAGQMPKEFVLQIVSILNRGSIHSATSDSPIDTDSTRKLREEFARSCFETLLQFSFLGPKGNPNLFIQASGAQSTSLSEIGLVNRLAVASLLQRFHEVVIKYVEDEKLSGKCPLPRHRMGEISFVLQALATLAKSLKKVPSETVEDGVWDQLISLYPHLVDCTLSNCAQVNRSLREVLHEYKDLLSPPHHNRKNKVVVNGT</sequence>
<dbReference type="Proteomes" id="UP000288716">
    <property type="component" value="Unassembled WGS sequence"/>
</dbReference>
<dbReference type="AlphaFoldDB" id="A0A443SQ68"/>
<gene>
    <name evidence="2" type="ORF">B4U80_05162</name>
</gene>
<dbReference type="Pfam" id="PF16206">
    <property type="entry name" value="Mon2_C"/>
    <property type="match status" value="1"/>
</dbReference>
<name>A0A443SQ68_9ACAR</name>
<feature type="non-terminal residue" evidence="2">
    <location>
        <position position="1"/>
    </location>
</feature>
<accession>A0A443SQ68</accession>
<evidence type="ECO:0000313" key="3">
    <source>
        <dbReference type="Proteomes" id="UP000288716"/>
    </source>
</evidence>
<evidence type="ECO:0000259" key="1">
    <source>
        <dbReference type="Pfam" id="PF16206"/>
    </source>
</evidence>
<dbReference type="InterPro" id="IPR032817">
    <property type="entry name" value="Mon2_C"/>
</dbReference>
<reference evidence="2 3" key="1">
    <citation type="journal article" date="2018" name="Gigascience">
        <title>Genomes of trombidid mites reveal novel predicted allergens and laterally-transferred genes associated with secondary metabolism.</title>
        <authorList>
            <person name="Dong X."/>
            <person name="Chaisiri K."/>
            <person name="Xia D."/>
            <person name="Armstrong S.D."/>
            <person name="Fang Y."/>
            <person name="Donnelly M.J."/>
            <person name="Kadowaki T."/>
            <person name="McGarry J.W."/>
            <person name="Darby A.C."/>
            <person name="Makepeace B.L."/>
        </authorList>
    </citation>
    <scope>NUCLEOTIDE SEQUENCE [LARGE SCALE GENOMIC DNA]</scope>
    <source>
        <strain evidence="2">UoL-UT</strain>
    </source>
</reference>
<evidence type="ECO:0000313" key="2">
    <source>
        <dbReference type="EMBL" id="RWS29632.1"/>
    </source>
</evidence>
<protein>
    <recommendedName>
        <fullName evidence="1">Mon2 C-terminal domain-containing protein</fullName>
    </recommendedName>
</protein>
<dbReference type="STRING" id="299467.A0A443SQ68"/>
<comment type="caution">
    <text evidence="2">The sequence shown here is derived from an EMBL/GenBank/DDBJ whole genome shotgun (WGS) entry which is preliminary data.</text>
</comment>